<gene>
    <name evidence="1" type="ORF">E0W60_31890</name>
</gene>
<dbReference type="AlphaFoldDB" id="A0A4P7LPJ1"/>
<dbReference type="EMBL" id="CP038636">
    <property type="protein sequence ID" value="QBY55603.1"/>
    <property type="molecule type" value="Genomic_DNA"/>
</dbReference>
<organism evidence="1 2">
    <name type="scientific">Cupriavidus oxalaticus</name>
    <dbReference type="NCBI Taxonomy" id="96344"/>
    <lineage>
        <taxon>Bacteria</taxon>
        <taxon>Pseudomonadati</taxon>
        <taxon>Pseudomonadota</taxon>
        <taxon>Betaproteobacteria</taxon>
        <taxon>Burkholderiales</taxon>
        <taxon>Burkholderiaceae</taxon>
        <taxon>Cupriavidus</taxon>
    </lineage>
</organism>
<dbReference type="Pfam" id="PF11927">
    <property type="entry name" value="HODM_asu-like"/>
    <property type="match status" value="1"/>
</dbReference>
<keyword evidence="1" id="KW-0614">Plasmid</keyword>
<dbReference type="OrthoDB" id="5242510at2"/>
<reference evidence="1 2" key="1">
    <citation type="submission" date="2019-03" db="EMBL/GenBank/DDBJ databases">
        <title>Efficiently degradation of phenoxyalkanoic acid herbicides by Cupriavidus oxalaticus strain X32.</title>
        <authorList>
            <person name="Sheng X."/>
        </authorList>
    </citation>
    <scope>NUCLEOTIDE SEQUENCE [LARGE SCALE GENOMIC DNA]</scope>
    <source>
        <strain evidence="1 2">X32</strain>
        <plasmid evidence="1 2">unnamed1</plasmid>
    </source>
</reference>
<dbReference type="Proteomes" id="UP000295294">
    <property type="component" value="Plasmid unnamed1"/>
</dbReference>
<protein>
    <submittedName>
        <fullName evidence="1">DUF3445 domain-containing protein</fullName>
    </submittedName>
</protein>
<sequence length="347" mass="39870">METIFKQDETYRGDFVYSNSPAAIRRFPFPFAEDRYMYSVNIEPHAAGPAGSVTEHPFDIDEHYLGECRERALVLAQDPGRCMALPHMMEAQWDTLELMMTSLAASHPGHFQLRRDGAHWTWENRLLGLEQRFVFGDTASLPQPPLEYILRQVQGDWVLMDQRQDNLFMDAGMVTTQADWSLDFDLGMSFTEWHGPVPLAHELGIFDRALKYLLHLRVGGPVRRLNWTMTIHPRLDTSPERYCDWGAERAAVTRENAGELVHLRVELQTLFRLPRSNAIGFGVRCYLISLQELATVPKWAARLHRVLRTLPGELVDYKGITRYRQAAIDWLAPFDDARMLSEGTAPD</sequence>
<evidence type="ECO:0000313" key="1">
    <source>
        <dbReference type="EMBL" id="QBY55603.1"/>
    </source>
</evidence>
<dbReference type="InterPro" id="IPR021848">
    <property type="entry name" value="HODM_asu-like"/>
</dbReference>
<name>A0A4P7LPJ1_9BURK</name>
<evidence type="ECO:0000313" key="2">
    <source>
        <dbReference type="Proteomes" id="UP000295294"/>
    </source>
</evidence>
<accession>A0A4P7LPJ1</accession>
<dbReference type="KEGG" id="cox:E0W60_31890"/>
<geneLocation type="plasmid" evidence="1">
    <name>unnamed1</name>
</geneLocation>
<dbReference type="RefSeq" id="WP_135706842.1">
    <property type="nucleotide sequence ID" value="NZ_CP038636.1"/>
</dbReference>
<proteinExistence type="predicted"/>